<protein>
    <submittedName>
        <fullName evidence="3">Uncharacterized protein</fullName>
    </submittedName>
</protein>
<dbReference type="Proteomes" id="UP000249082">
    <property type="component" value="Unassembled WGS sequence"/>
</dbReference>
<feature type="region of interest" description="Disordered" evidence="1">
    <location>
        <begin position="1"/>
        <end position="31"/>
    </location>
</feature>
<reference evidence="3 4" key="1">
    <citation type="submission" date="2017-08" db="EMBL/GenBank/DDBJ databases">
        <title>Infants hospitalized years apart are colonized by the same room-sourced microbial strains.</title>
        <authorList>
            <person name="Brooks B."/>
            <person name="Olm M.R."/>
            <person name="Firek B.A."/>
            <person name="Baker R."/>
            <person name="Thomas B.C."/>
            <person name="Morowitz M.J."/>
            <person name="Banfield J.F."/>
        </authorList>
    </citation>
    <scope>NUCLEOTIDE SEQUENCE [LARGE SCALE GENOMIC DNA]</scope>
    <source>
        <strain evidence="3">S2_005_002_R2_33</strain>
    </source>
</reference>
<evidence type="ECO:0000256" key="2">
    <source>
        <dbReference type="SAM" id="Phobius"/>
    </source>
</evidence>
<keyword evidence="2" id="KW-0472">Membrane</keyword>
<keyword evidence="2" id="KW-0812">Transmembrane</keyword>
<name>A0A2W5P3J3_9SPHN</name>
<keyword evidence="2" id="KW-1133">Transmembrane helix</keyword>
<organism evidence="3 4">
    <name type="scientific">Novosphingobium pentaromativorans</name>
    <dbReference type="NCBI Taxonomy" id="205844"/>
    <lineage>
        <taxon>Bacteria</taxon>
        <taxon>Pseudomonadati</taxon>
        <taxon>Pseudomonadota</taxon>
        <taxon>Alphaproteobacteria</taxon>
        <taxon>Sphingomonadales</taxon>
        <taxon>Sphingomonadaceae</taxon>
        <taxon>Novosphingobium</taxon>
    </lineage>
</organism>
<feature type="transmembrane region" description="Helical" evidence="2">
    <location>
        <begin position="40"/>
        <end position="59"/>
    </location>
</feature>
<feature type="compositionally biased region" description="Pro residues" evidence="1">
    <location>
        <begin position="106"/>
        <end position="117"/>
    </location>
</feature>
<evidence type="ECO:0000256" key="1">
    <source>
        <dbReference type="SAM" id="MobiDB-lite"/>
    </source>
</evidence>
<dbReference type="EMBL" id="QFPX01000001">
    <property type="protein sequence ID" value="PZQ57425.1"/>
    <property type="molecule type" value="Genomic_DNA"/>
</dbReference>
<dbReference type="AlphaFoldDB" id="A0A2W5P3J3"/>
<evidence type="ECO:0000313" key="3">
    <source>
        <dbReference type="EMBL" id="PZQ57425.1"/>
    </source>
</evidence>
<feature type="compositionally biased region" description="Pro residues" evidence="1">
    <location>
        <begin position="128"/>
        <end position="140"/>
    </location>
</feature>
<comment type="caution">
    <text evidence="3">The sequence shown here is derived from an EMBL/GenBank/DDBJ whole genome shotgun (WGS) entry which is preliminary data.</text>
</comment>
<feature type="region of interest" description="Disordered" evidence="1">
    <location>
        <begin position="104"/>
        <end position="142"/>
    </location>
</feature>
<accession>A0A2W5P3J3</accession>
<proteinExistence type="predicted"/>
<sequence length="312" mass="32833">MPSLPAPSETASSQPAPSAQPEISQPEIGQPASAAHWPEWWLAIPAALVAVGIGVFALLRRRRAPATAWEEAGLEPEAEPEDELVDDAADATLTAEAVAALDPVPAVSPIPRVQPPRNPDHERNPGRQPAPQPVPTPAPSGPGVIAVHFEPVSLRLSLVYATLQYRLTLSAPEAGISQPWSVLGDMISAHASLSQAEQLAPDPSSLPLRHSLDGLAPGETRAFKGELQLPLNAIRVMRQGQASLFVPLVRLCLADGQGHLERRVFTLGVPGEGSGLAPIRLDTGPRDHAELAVREIEAARTIGHGPNSPIAA</sequence>
<evidence type="ECO:0000313" key="4">
    <source>
        <dbReference type="Proteomes" id="UP000249082"/>
    </source>
</evidence>
<gene>
    <name evidence="3" type="ORF">DI555_00340</name>
</gene>
<feature type="compositionally biased region" description="Polar residues" evidence="1">
    <location>
        <begin position="9"/>
        <end position="23"/>
    </location>
</feature>